<feature type="compositionally biased region" description="Gly residues" evidence="1">
    <location>
        <begin position="144"/>
        <end position="156"/>
    </location>
</feature>
<evidence type="ECO:0000313" key="3">
    <source>
        <dbReference type="Proteomes" id="UP000523955"/>
    </source>
</evidence>
<name>A0A7X0RHJ0_9ACTN</name>
<accession>A0A7X0RHJ0</accession>
<dbReference type="EMBL" id="JACKXE010000001">
    <property type="protein sequence ID" value="MBB6628307.1"/>
    <property type="molecule type" value="Genomic_DNA"/>
</dbReference>
<sequence length="156" mass="16260">MTDLHVKSDSLRTGADGLRVLRDDVANARAYTMSYIEVPDGGGVIFDMCESSMKKVAQGVLDILGELSSVTNVSANELDQTARMYDKTDHAVAAAHDKKYAEVEALQPGYGYEDRAGDPIDTVPTDPGTRPPSDGEDHPPTSGSGSGGGGGGGGSW</sequence>
<evidence type="ECO:0000313" key="2">
    <source>
        <dbReference type="EMBL" id="MBB6628307.1"/>
    </source>
</evidence>
<feature type="region of interest" description="Disordered" evidence="1">
    <location>
        <begin position="107"/>
        <end position="156"/>
    </location>
</feature>
<reference evidence="2 3" key="1">
    <citation type="submission" date="2020-08" db="EMBL/GenBank/DDBJ databases">
        <authorList>
            <person name="Seo M.-J."/>
        </authorList>
    </citation>
    <scope>NUCLEOTIDE SEQUENCE [LARGE SCALE GENOMIC DNA]</scope>
    <source>
        <strain evidence="2 3">KIGAM211</strain>
    </source>
</reference>
<organism evidence="2 3">
    <name type="scientific">Nocardioides luti</name>
    <dbReference type="NCBI Taxonomy" id="2761101"/>
    <lineage>
        <taxon>Bacteria</taxon>
        <taxon>Bacillati</taxon>
        <taxon>Actinomycetota</taxon>
        <taxon>Actinomycetes</taxon>
        <taxon>Propionibacteriales</taxon>
        <taxon>Nocardioidaceae</taxon>
        <taxon>Nocardioides</taxon>
    </lineage>
</organism>
<evidence type="ECO:0000256" key="1">
    <source>
        <dbReference type="SAM" id="MobiDB-lite"/>
    </source>
</evidence>
<protein>
    <recommendedName>
        <fullName evidence="4">Excreted virulence factor EspC, type VII ESX diderm</fullName>
    </recommendedName>
</protein>
<proteinExistence type="predicted"/>
<comment type="caution">
    <text evidence="2">The sequence shown here is derived from an EMBL/GenBank/DDBJ whole genome shotgun (WGS) entry which is preliminary data.</text>
</comment>
<evidence type="ECO:0008006" key="4">
    <source>
        <dbReference type="Google" id="ProtNLM"/>
    </source>
</evidence>
<dbReference type="RefSeq" id="WP_185253383.1">
    <property type="nucleotide sequence ID" value="NZ_JACKXE010000001.1"/>
</dbReference>
<gene>
    <name evidence="2" type="ORF">H5V45_13355</name>
</gene>
<dbReference type="Proteomes" id="UP000523955">
    <property type="component" value="Unassembled WGS sequence"/>
</dbReference>
<dbReference type="AlphaFoldDB" id="A0A7X0RHJ0"/>
<keyword evidence="3" id="KW-1185">Reference proteome</keyword>